<feature type="signal peptide" evidence="2">
    <location>
        <begin position="1"/>
        <end position="17"/>
    </location>
</feature>
<evidence type="ECO:0000313" key="5">
    <source>
        <dbReference type="Proteomes" id="UP001146793"/>
    </source>
</evidence>
<comment type="caution">
    <text evidence="4">The sequence shown here is derived from an EMBL/GenBank/DDBJ whole genome shotgun (WGS) entry which is preliminary data.</text>
</comment>
<dbReference type="PROSITE" id="PS50137">
    <property type="entry name" value="DS_RBD"/>
    <property type="match status" value="1"/>
</dbReference>
<feature type="domain" description="DRBM" evidence="3">
    <location>
        <begin position="285"/>
        <end position="356"/>
    </location>
</feature>
<organism evidence="4 5">
    <name type="scientific">Anaeramoeba flamelloides</name>
    <dbReference type="NCBI Taxonomy" id="1746091"/>
    <lineage>
        <taxon>Eukaryota</taxon>
        <taxon>Metamonada</taxon>
        <taxon>Anaeramoebidae</taxon>
        <taxon>Anaeramoeba</taxon>
    </lineage>
</organism>
<evidence type="ECO:0000256" key="1">
    <source>
        <dbReference type="PROSITE-ProRule" id="PRU00266"/>
    </source>
</evidence>
<keyword evidence="2" id="KW-0732">Signal</keyword>
<dbReference type="SUPFAM" id="SSF54768">
    <property type="entry name" value="dsRNA-binding domain-like"/>
    <property type="match status" value="2"/>
</dbReference>
<proteinExistence type="predicted"/>
<gene>
    <name evidence="4" type="ORF">M0812_18017</name>
</gene>
<dbReference type="Pfam" id="PF00035">
    <property type="entry name" value="dsrm"/>
    <property type="match status" value="1"/>
</dbReference>
<evidence type="ECO:0000313" key="4">
    <source>
        <dbReference type="EMBL" id="KAJ3435974.1"/>
    </source>
</evidence>
<dbReference type="Proteomes" id="UP001146793">
    <property type="component" value="Unassembled WGS sequence"/>
</dbReference>
<name>A0AAV7Z2D6_9EUKA</name>
<keyword evidence="1" id="KW-0694">RNA-binding</keyword>
<dbReference type="AlphaFoldDB" id="A0AAV7Z2D6"/>
<dbReference type="GO" id="GO:0003723">
    <property type="term" value="F:RNA binding"/>
    <property type="evidence" value="ECO:0007669"/>
    <property type="project" value="UniProtKB-UniRule"/>
</dbReference>
<dbReference type="EMBL" id="JANTQA010000036">
    <property type="protein sequence ID" value="KAJ3435974.1"/>
    <property type="molecule type" value="Genomic_DNA"/>
</dbReference>
<evidence type="ECO:0000256" key="2">
    <source>
        <dbReference type="SAM" id="SignalP"/>
    </source>
</evidence>
<dbReference type="InterPro" id="IPR014720">
    <property type="entry name" value="dsRBD_dom"/>
</dbReference>
<feature type="chain" id="PRO_5043328215" description="DRBM domain-containing protein" evidence="2">
    <location>
        <begin position="18"/>
        <end position="478"/>
    </location>
</feature>
<accession>A0AAV7Z2D6</accession>
<dbReference type="CDD" id="cd00048">
    <property type="entry name" value="DSRM_SF"/>
    <property type="match status" value="1"/>
</dbReference>
<protein>
    <recommendedName>
        <fullName evidence="3">DRBM domain-containing protein</fullName>
    </recommendedName>
</protein>
<sequence>MILGILSILFRIHGVILYVKENDQERENTSNSTKKMEIEKENDISENQSNNNQATQDLVEIDIESKETKENVLKRQIIEVQNQIDPRVFKINLHLDQKIIRVFKQDKIMYCCRNMDTIILTSKEDLAHYLNRAPPDNIIRISKEFQLLGNKGIRQTSQNSPNKLETLITTSPSVPTYVKEYLKENPNEFMTSNKFNSEHFSQFNELLRISQIKKIPLFDRDIIGNIKQKQKKIKLTKNLHSTEPLKLQQKKYQKTSNYEPLKKTTGLKIAKHNLKMNYNETNNKYDLQFLHTFISKNQIKEPTYKIEEIFSKNNPQFKCVLEMHYLSKHIIAKGVGTTKQKSKQNAANHCCLKLFELGAFMNSTNIFGKKNSYNNNKNKNNKIDKMNNNFVRPLPTSYIKQEWNLEKTPASLLLEIIQKSNWKKPIFTFKSLQTLFICKVELKNLNLMSISDSKVNKISSKHDASLKMILQLKNLNYI</sequence>
<dbReference type="Gene3D" id="3.30.160.20">
    <property type="match status" value="2"/>
</dbReference>
<evidence type="ECO:0000259" key="3">
    <source>
        <dbReference type="PROSITE" id="PS50137"/>
    </source>
</evidence>
<reference evidence="4" key="1">
    <citation type="submission" date="2022-08" db="EMBL/GenBank/DDBJ databases">
        <title>Novel sulphate-reducing endosymbionts in the free-living metamonad Anaeramoeba.</title>
        <authorList>
            <person name="Jerlstrom-Hultqvist J."/>
            <person name="Cepicka I."/>
            <person name="Gallot-Lavallee L."/>
            <person name="Salas-Leiva D."/>
            <person name="Curtis B.A."/>
            <person name="Zahonova K."/>
            <person name="Pipaliya S."/>
            <person name="Dacks J."/>
            <person name="Roger A.J."/>
        </authorList>
    </citation>
    <scope>NUCLEOTIDE SEQUENCE</scope>
    <source>
        <strain evidence="4">Busselton2</strain>
    </source>
</reference>